<dbReference type="PANTHER" id="PTHR47966">
    <property type="entry name" value="BETA-SITE APP-CLEAVING ENZYME, ISOFORM A-RELATED"/>
    <property type="match status" value="1"/>
</dbReference>
<dbReference type="PRINTS" id="PR00792">
    <property type="entry name" value="PEPSIN"/>
</dbReference>
<keyword evidence="6" id="KW-0064">Aspartyl protease</keyword>
<evidence type="ECO:0000256" key="11">
    <source>
        <dbReference type="PIRSR" id="PIRSR601461-1"/>
    </source>
</evidence>
<dbReference type="GO" id="GO:0005764">
    <property type="term" value="C:lysosome"/>
    <property type="evidence" value="ECO:0007669"/>
    <property type="project" value="TreeGrafter"/>
</dbReference>
<evidence type="ECO:0000256" key="2">
    <source>
        <dbReference type="ARBA" id="ARBA00007447"/>
    </source>
</evidence>
<dbReference type="GO" id="GO:0005576">
    <property type="term" value="C:extracellular region"/>
    <property type="evidence" value="ECO:0007669"/>
    <property type="project" value="UniProtKB-SubCell"/>
</dbReference>
<evidence type="ECO:0000256" key="3">
    <source>
        <dbReference type="ARBA" id="ARBA00022525"/>
    </source>
</evidence>
<keyword evidence="10" id="KW-0325">Glycoprotein</keyword>
<comment type="caution">
    <text evidence="15">The sequence shown here is derived from an EMBL/GenBank/DDBJ whole genome shotgun (WGS) entry which is preliminary data.</text>
</comment>
<dbReference type="Pfam" id="PF00026">
    <property type="entry name" value="Asp"/>
    <property type="match status" value="1"/>
</dbReference>
<feature type="disulfide bond" evidence="12">
    <location>
        <begin position="324"/>
        <end position="359"/>
    </location>
</feature>
<dbReference type="InterPro" id="IPR001461">
    <property type="entry name" value="Aspartic_peptidase_A1"/>
</dbReference>
<dbReference type="GO" id="GO:0006508">
    <property type="term" value="P:proteolysis"/>
    <property type="evidence" value="ECO:0007669"/>
    <property type="project" value="UniProtKB-KW"/>
</dbReference>
<organism evidence="15 16">
    <name type="scientific">Pristionchus entomophagus</name>
    <dbReference type="NCBI Taxonomy" id="358040"/>
    <lineage>
        <taxon>Eukaryota</taxon>
        <taxon>Metazoa</taxon>
        <taxon>Ecdysozoa</taxon>
        <taxon>Nematoda</taxon>
        <taxon>Chromadorea</taxon>
        <taxon>Rhabditida</taxon>
        <taxon>Rhabditina</taxon>
        <taxon>Diplogasteromorpha</taxon>
        <taxon>Diplogasteroidea</taxon>
        <taxon>Neodiplogasteridae</taxon>
        <taxon>Pristionchus</taxon>
    </lineage>
</organism>
<dbReference type="InterPro" id="IPR034164">
    <property type="entry name" value="Pepsin-like_dom"/>
</dbReference>
<dbReference type="Gene3D" id="2.40.70.10">
    <property type="entry name" value="Acid Proteases"/>
    <property type="match status" value="2"/>
</dbReference>
<evidence type="ECO:0000256" key="9">
    <source>
        <dbReference type="ARBA" id="ARBA00023157"/>
    </source>
</evidence>
<keyword evidence="5 13" id="KW-0732">Signal</keyword>
<dbReference type="AlphaFoldDB" id="A0AAV5TG05"/>
<evidence type="ECO:0000313" key="15">
    <source>
        <dbReference type="EMBL" id="GMS92694.1"/>
    </source>
</evidence>
<feature type="signal peptide" evidence="13">
    <location>
        <begin position="1"/>
        <end position="17"/>
    </location>
</feature>
<dbReference type="CDD" id="cd05471">
    <property type="entry name" value="pepsin_like"/>
    <property type="match status" value="1"/>
</dbReference>
<dbReference type="InterPro" id="IPR033121">
    <property type="entry name" value="PEPTIDASE_A1"/>
</dbReference>
<dbReference type="GO" id="GO:0004190">
    <property type="term" value="F:aspartic-type endopeptidase activity"/>
    <property type="evidence" value="ECO:0007669"/>
    <property type="project" value="UniProtKB-KW"/>
</dbReference>
<dbReference type="FunFam" id="2.40.70.10:FF:000058">
    <property type="entry name" value="ASpartyl Protease"/>
    <property type="match status" value="1"/>
</dbReference>
<keyword evidence="7" id="KW-0378">Hydrolase</keyword>
<feature type="non-terminal residue" evidence="15">
    <location>
        <position position="1"/>
    </location>
</feature>
<keyword evidence="9 12" id="KW-1015">Disulfide bond</keyword>
<accession>A0AAV5TG05</accession>
<dbReference type="EMBL" id="BTSX01000004">
    <property type="protein sequence ID" value="GMS92694.1"/>
    <property type="molecule type" value="Genomic_DNA"/>
</dbReference>
<comment type="subcellular location">
    <subcellularLocation>
        <location evidence="1">Secreted</location>
    </subcellularLocation>
</comment>
<keyword evidence="4" id="KW-0645">Protease</keyword>
<dbReference type="PROSITE" id="PS51767">
    <property type="entry name" value="PEPTIDASE_A1"/>
    <property type="match status" value="1"/>
</dbReference>
<dbReference type="InterPro" id="IPR021109">
    <property type="entry name" value="Peptidase_aspartic_dom_sf"/>
</dbReference>
<feature type="active site" evidence="11">
    <location>
        <position position="97"/>
    </location>
</feature>
<feature type="active site" evidence="11">
    <location>
        <position position="290"/>
    </location>
</feature>
<name>A0AAV5TG05_9BILA</name>
<evidence type="ECO:0000259" key="14">
    <source>
        <dbReference type="PROSITE" id="PS51767"/>
    </source>
</evidence>
<evidence type="ECO:0000256" key="1">
    <source>
        <dbReference type="ARBA" id="ARBA00004613"/>
    </source>
</evidence>
<reference evidence="15" key="1">
    <citation type="submission" date="2023-10" db="EMBL/GenBank/DDBJ databases">
        <title>Genome assembly of Pristionchus species.</title>
        <authorList>
            <person name="Yoshida K."/>
            <person name="Sommer R.J."/>
        </authorList>
    </citation>
    <scope>NUCLEOTIDE SEQUENCE</scope>
    <source>
        <strain evidence="15">RS0144</strain>
    </source>
</reference>
<gene>
    <name evidence="15" type="ORF">PENTCL1PPCAC_14869</name>
</gene>
<evidence type="ECO:0000256" key="5">
    <source>
        <dbReference type="ARBA" id="ARBA00022729"/>
    </source>
</evidence>
<evidence type="ECO:0000313" key="16">
    <source>
        <dbReference type="Proteomes" id="UP001432027"/>
    </source>
</evidence>
<dbReference type="Proteomes" id="UP001432027">
    <property type="component" value="Unassembled WGS sequence"/>
</dbReference>
<dbReference type="PANTHER" id="PTHR47966:SF8">
    <property type="entry name" value="ASPARTIC PROTEASE 1-RELATED"/>
    <property type="match status" value="1"/>
</dbReference>
<evidence type="ECO:0000256" key="10">
    <source>
        <dbReference type="ARBA" id="ARBA00023180"/>
    </source>
</evidence>
<proteinExistence type="inferred from homology"/>
<protein>
    <recommendedName>
        <fullName evidence="14">Peptidase A1 domain-containing protein</fullName>
    </recommendedName>
</protein>
<evidence type="ECO:0000256" key="6">
    <source>
        <dbReference type="ARBA" id="ARBA00022750"/>
    </source>
</evidence>
<comment type="similarity">
    <text evidence="2">Belongs to the peptidase A1 family.</text>
</comment>
<evidence type="ECO:0000256" key="8">
    <source>
        <dbReference type="ARBA" id="ARBA00023145"/>
    </source>
</evidence>
<sequence>QMIKLLLCSLLVSLVSTAPETRKVFQVATRRSPSLRATLIKEGRLEQFVAQQKVQRAEQIGAQSYVGPQVLTDYYDDFYLGDIFLGTPPQPFTVVMDTGSSNLWVIDVECDTLYCRGTKGSGYTKQRFNTTASSTYTSTTDKFKIRYGSGDCDGTIGYDAISMAGLKYNQQGLGLASSIASVFGDQPIDGILGLGWPALAVNDVMPPMQNVLNQLDKPIFTVFMSRHRYLPTPLTSVPGGVITFGGYDNVNCNEQIDYVPLTSKTYWQFKLDNFAIGSYKGNTNYQVISDTGTSWIGVPHEIFNAIVSQTRAQYSNLDLYIVDCNGNYPNMVFKINGRDYHIPAYEYVMDLGITPAGNCALGIFLMQGGGLGPQLILGDVFIRQFCNVHDIGQGRIGFALSINSGSSSSVFALLVAAIIARLFQ</sequence>
<evidence type="ECO:0000256" key="12">
    <source>
        <dbReference type="PIRSR" id="PIRSR601461-2"/>
    </source>
</evidence>
<dbReference type="FunFam" id="2.40.70.10:FF:000008">
    <property type="entry name" value="Cathepsin D"/>
    <property type="match status" value="1"/>
</dbReference>
<feature type="chain" id="PRO_5043574047" description="Peptidase A1 domain-containing protein" evidence="13">
    <location>
        <begin position="18"/>
        <end position="424"/>
    </location>
</feature>
<feature type="domain" description="Peptidase A1" evidence="14">
    <location>
        <begin position="79"/>
        <end position="399"/>
    </location>
</feature>
<evidence type="ECO:0000256" key="7">
    <source>
        <dbReference type="ARBA" id="ARBA00022801"/>
    </source>
</evidence>
<keyword evidence="8" id="KW-0865">Zymogen</keyword>
<keyword evidence="3" id="KW-0964">Secreted</keyword>
<dbReference type="SUPFAM" id="SSF50630">
    <property type="entry name" value="Acid proteases"/>
    <property type="match status" value="1"/>
</dbReference>
<evidence type="ECO:0000256" key="13">
    <source>
        <dbReference type="SAM" id="SignalP"/>
    </source>
</evidence>
<keyword evidence="16" id="KW-1185">Reference proteome</keyword>
<evidence type="ECO:0000256" key="4">
    <source>
        <dbReference type="ARBA" id="ARBA00022670"/>
    </source>
</evidence>